<dbReference type="SUPFAM" id="SSF55729">
    <property type="entry name" value="Acyl-CoA N-acyltransferases (Nat)"/>
    <property type="match status" value="1"/>
</dbReference>
<dbReference type="Pfam" id="PF13454">
    <property type="entry name" value="NAD_binding_9"/>
    <property type="match status" value="1"/>
</dbReference>
<organism evidence="3 4">
    <name type="scientific">Flaviramulus multivorans</name>
    <dbReference type="NCBI Taxonomy" id="1304750"/>
    <lineage>
        <taxon>Bacteria</taxon>
        <taxon>Pseudomonadati</taxon>
        <taxon>Bacteroidota</taxon>
        <taxon>Flavobacteriia</taxon>
        <taxon>Flavobacteriales</taxon>
        <taxon>Flavobacteriaceae</taxon>
        <taxon>Flaviramulus</taxon>
    </lineage>
</organism>
<comment type="caution">
    <text evidence="3">The sequence shown here is derived from an EMBL/GenBank/DDBJ whole genome shotgun (WGS) entry which is preliminary data.</text>
</comment>
<evidence type="ECO:0000313" key="4">
    <source>
        <dbReference type="Proteomes" id="UP001200022"/>
    </source>
</evidence>
<keyword evidence="3" id="KW-0808">Transferase</keyword>
<sequence length="892" mass="103473">MNTHNTIVDITFIGSGISTSFSIINFLNAIEKRGEIDNPISINIIEKYSEFNLGIPYGSRSGFSTLLITSLRNFLVKPELSDFIKWLNENKSWLLEEFENEGGILSKKWIKDNEKDIKNNRWEELFIPRRFFGCYINLKVNNKVKKLTEKGYVKVNFIKGEVIDIERKKGIYGVYLENQNERIDTNKVVLSIGSLPTNYLWKNKDLIAEKNILFVNNPYKPELKVILDNIKNFIESRENIKTNVLIVGANASALELLYKINDISPKNEKNITYTFLSTQGRVPDAIIDYERQNKFIPENLNNLKKEKKLTAKIIADATFKDLDVADEINLGPASTVDTISKYFGALLEKLDPKELEIFACQYGNDIGKRQRCAGLHYSNVVENLKSQQKFEHISGRFKTLSKAKDENYALCYIDTATKKEKTLDKYFHIVINCIGSKNLESKHLPQLHKNLMNKGYCEPNNSKIGFHVNKLLEASKNLYIMGPMLAGNVIDNKAVWHVEHCGRIIWISKILSKILAKDLLDQTKVEKKEYKLEVVNLDEESTITKYKDLLIDNWDNNIYYAYDHLKYFENSTNSLKCFLLKINDDNKILMPIIFREINFNDENTNYFDAITPYGYSGPLYNSNEITDSDLSAFWKLVDNWYNKNNVVAEFIRFSLNENYSGYSGLLVNTLLNVKGKLASDFEKQWESFLPKVRNNYRKASSFNLKFKIYSDKEINEEVIKTFSNIYTSTMKRHNAKSIYFFSSTYFKNLILNNLEKFSIAMVHVDNVAISTELIINHNKTLSAFLGGTDSNYYNYRPNDFLRVEVIKWAIKNNFKHYVLGGGLSDGDGLYKSKKCLFPKDEDKVFYTGRKIINHEVYDFLCQSHVEGYENIHKDEMKNYFFPLYRLNNQDSS</sequence>
<name>A0ABS9IJQ3_9FLAO</name>
<evidence type="ECO:0000259" key="2">
    <source>
        <dbReference type="Pfam" id="PF13480"/>
    </source>
</evidence>
<dbReference type="InterPro" id="IPR038740">
    <property type="entry name" value="BioF2-like_GNAT_dom"/>
</dbReference>
<reference evidence="3 4" key="1">
    <citation type="submission" date="2022-01" db="EMBL/GenBank/DDBJ databases">
        <title>Draft genome sequence of Sabulilitoribacter multivorans KCTC 32326.</title>
        <authorList>
            <person name="Oh J.-S."/>
        </authorList>
    </citation>
    <scope>NUCLEOTIDE SEQUENCE [LARGE SCALE GENOMIC DNA]</scope>
    <source>
        <strain evidence="3 4">M-M16</strain>
    </source>
</reference>
<dbReference type="PANTHER" id="PTHR40254">
    <property type="entry name" value="BLR0577 PROTEIN"/>
    <property type="match status" value="1"/>
</dbReference>
<dbReference type="GO" id="GO:0016746">
    <property type="term" value="F:acyltransferase activity"/>
    <property type="evidence" value="ECO:0007669"/>
    <property type="project" value="UniProtKB-KW"/>
</dbReference>
<dbReference type="Proteomes" id="UP001200022">
    <property type="component" value="Unassembled WGS sequence"/>
</dbReference>
<evidence type="ECO:0000313" key="3">
    <source>
        <dbReference type="EMBL" id="MCF7560807.1"/>
    </source>
</evidence>
<dbReference type="InterPro" id="IPR052189">
    <property type="entry name" value="L-asp_N-monooxygenase_NS-form"/>
</dbReference>
<dbReference type="InterPro" id="IPR038732">
    <property type="entry name" value="HpyO/CreE_NAD-binding"/>
</dbReference>
<accession>A0ABS9IJQ3</accession>
<evidence type="ECO:0000259" key="1">
    <source>
        <dbReference type="Pfam" id="PF13454"/>
    </source>
</evidence>
<dbReference type="InterPro" id="IPR016181">
    <property type="entry name" value="Acyl_CoA_acyltransferase"/>
</dbReference>
<dbReference type="RefSeq" id="WP_237231486.1">
    <property type="nucleotide sequence ID" value="NZ_JAKKDV010000003.1"/>
</dbReference>
<keyword evidence="4" id="KW-1185">Reference proteome</keyword>
<feature type="domain" description="BioF2-like acetyltransferase" evidence="2">
    <location>
        <begin position="691"/>
        <end position="824"/>
    </location>
</feature>
<gene>
    <name evidence="3" type="ORF">L3X39_09165</name>
</gene>
<dbReference type="PANTHER" id="PTHR40254:SF1">
    <property type="entry name" value="BLR0577 PROTEIN"/>
    <property type="match status" value="1"/>
</dbReference>
<protein>
    <submittedName>
        <fullName evidence="3">GNAT family N-acetyltransferase</fullName>
        <ecNumber evidence="3">2.3.1.-</ecNumber>
    </submittedName>
</protein>
<keyword evidence="3" id="KW-0012">Acyltransferase</keyword>
<proteinExistence type="predicted"/>
<feature type="domain" description="FAD-dependent urate hydroxylase HpyO/Asp monooxygenase CreE-like FAD/NAD(P)-binding" evidence="1">
    <location>
        <begin position="13"/>
        <end position="194"/>
    </location>
</feature>
<dbReference type="EMBL" id="JAKKDV010000003">
    <property type="protein sequence ID" value="MCF7560807.1"/>
    <property type="molecule type" value="Genomic_DNA"/>
</dbReference>
<dbReference type="Gene3D" id="3.40.630.30">
    <property type="match status" value="1"/>
</dbReference>
<dbReference type="EC" id="2.3.1.-" evidence="3"/>
<dbReference type="Pfam" id="PF13480">
    <property type="entry name" value="Acetyltransf_6"/>
    <property type="match status" value="1"/>
</dbReference>